<dbReference type="InterPro" id="IPR055482">
    <property type="entry name" value="DUF7054"/>
</dbReference>
<dbReference type="Gramene" id="TraesLDM5D03G03155140.1">
    <property type="protein sequence ID" value="TraesLDM5D03G03155140.1"/>
    <property type="gene ID" value="TraesLDM5D03G03155140"/>
</dbReference>
<accession>A0A3B6MUE2</accession>
<dbReference type="Gramene" id="TraesJAG5D03G03147880.1">
    <property type="protein sequence ID" value="TraesJAG5D03G03147880.1"/>
    <property type="gene ID" value="TraesJAG5D03G03147880"/>
</dbReference>
<dbReference type="Gramene" id="TraesPARA_EIv1.0_1833050.1">
    <property type="protein sequence ID" value="TraesPARA_EIv1.0_1833050.1.CDS"/>
    <property type="gene ID" value="TraesPARA_EIv1.0_1833050"/>
</dbReference>
<dbReference type="STRING" id="4565.A0A3B6MUE2"/>
<sequence>MQQGRKRSRPRIAGARPGPSSSPTRRGGTSGGGAGRRLRLPVQLAQGPRPRKRAEAKRALTRSASEPALWWRDDARVHPAPPHPPSPPPPPLDRPHTCYDVLAPDSPFASSSLLLPPDRRTTWEAKVVVNVTVEGSAGPVRAMVSLGSSIRDAIAAVVERYHREGRSPRLDPASAESFQLHHSHFSLQSLNKNDKIGEVGGRNFYLHKTGGSNGPALQRGEPGVHSGGGETRQSHGGQLAGVPYHHQLLAIVMKKLDKIGRRTKRLWRLLTCDCT</sequence>
<feature type="region of interest" description="Disordered" evidence="1">
    <location>
        <begin position="211"/>
        <end position="237"/>
    </location>
</feature>
<dbReference type="PANTHER" id="PTHR33270:SF6">
    <property type="entry name" value="OS02G0448600 PROTEIN"/>
    <property type="match status" value="1"/>
</dbReference>
<dbReference type="Gramene" id="TraesCLE_scaffold_117885_01G000200.1">
    <property type="protein sequence ID" value="TraesCLE_scaffold_117885_01G000200.1"/>
    <property type="gene ID" value="TraesCLE_scaffold_117885_01G000200"/>
</dbReference>
<feature type="compositionally biased region" description="Low complexity" evidence="1">
    <location>
        <begin position="14"/>
        <end position="27"/>
    </location>
</feature>
<dbReference type="InterPro" id="IPR040358">
    <property type="entry name" value="At4g22758-like"/>
</dbReference>
<dbReference type="Gramene" id="TraesCAD_scaffold_080969_01G000200.1">
    <property type="protein sequence ID" value="TraesCAD_scaffold_080969_01G000200.1"/>
    <property type="gene ID" value="TraesCAD_scaffold_080969_01G000200"/>
</dbReference>
<organism evidence="3">
    <name type="scientific">Triticum aestivum</name>
    <name type="common">Wheat</name>
    <dbReference type="NCBI Taxonomy" id="4565"/>
    <lineage>
        <taxon>Eukaryota</taxon>
        <taxon>Viridiplantae</taxon>
        <taxon>Streptophyta</taxon>
        <taxon>Embryophyta</taxon>
        <taxon>Tracheophyta</taxon>
        <taxon>Spermatophyta</taxon>
        <taxon>Magnoliopsida</taxon>
        <taxon>Liliopsida</taxon>
        <taxon>Poales</taxon>
        <taxon>Poaceae</taxon>
        <taxon>BOP clade</taxon>
        <taxon>Pooideae</taxon>
        <taxon>Triticodae</taxon>
        <taxon>Triticeae</taxon>
        <taxon>Triticinae</taxon>
        <taxon>Triticum</taxon>
    </lineage>
</organism>
<evidence type="ECO:0000259" key="2">
    <source>
        <dbReference type="Pfam" id="PF23156"/>
    </source>
</evidence>
<protein>
    <recommendedName>
        <fullName evidence="2">DUF7054 domain-containing protein</fullName>
    </recommendedName>
</protein>
<dbReference type="Pfam" id="PF23156">
    <property type="entry name" value="DUF7054"/>
    <property type="match status" value="1"/>
</dbReference>
<evidence type="ECO:0000256" key="1">
    <source>
        <dbReference type="SAM" id="MobiDB-lite"/>
    </source>
</evidence>
<dbReference type="PaxDb" id="4565-Traes_5DL_C0303B94D.1"/>
<dbReference type="Gramene" id="TraesJUL5D03G03175440.1">
    <property type="protein sequence ID" value="TraesJUL5D03G03175440.1"/>
    <property type="gene ID" value="TraesJUL5D03G03175440"/>
</dbReference>
<evidence type="ECO:0000313" key="4">
    <source>
        <dbReference type="Proteomes" id="UP000019116"/>
    </source>
</evidence>
<dbReference type="Gramene" id="TraesNOR5D03G03179830.1">
    <property type="protein sequence ID" value="TraesNOR5D03G03179830.1"/>
    <property type="gene ID" value="TraesNOR5D03G03179830"/>
</dbReference>
<reference evidence="3" key="2">
    <citation type="submission" date="2018-10" db="UniProtKB">
        <authorList>
            <consortium name="EnsemblPlants"/>
        </authorList>
    </citation>
    <scope>IDENTIFICATION</scope>
</reference>
<dbReference type="Gramene" id="TraesCS5D02G299600.1">
    <property type="protein sequence ID" value="TraesCS5D02G299600.1"/>
    <property type="gene ID" value="TraesCS5D02G299600"/>
</dbReference>
<feature type="region of interest" description="Disordered" evidence="1">
    <location>
        <begin position="1"/>
        <end position="97"/>
    </location>
</feature>
<feature type="domain" description="DUF7054" evidence="2">
    <location>
        <begin position="124"/>
        <end position="206"/>
    </location>
</feature>
<reference evidence="3" key="1">
    <citation type="submission" date="2018-08" db="EMBL/GenBank/DDBJ databases">
        <authorList>
            <person name="Rossello M."/>
        </authorList>
    </citation>
    <scope>NUCLEOTIDE SEQUENCE [LARGE SCALE GENOMIC DNA]</scope>
    <source>
        <strain evidence="3">cv. Chinese Spring</strain>
    </source>
</reference>
<gene>
    <name evidence="3" type="primary">LOC123122113</name>
</gene>
<keyword evidence="4" id="KW-1185">Reference proteome</keyword>
<dbReference type="PANTHER" id="PTHR33270">
    <property type="entry name" value="BNAC05G50380D PROTEIN"/>
    <property type="match status" value="1"/>
</dbReference>
<dbReference type="Gramene" id="TraesSYM5D03G03090520.1">
    <property type="protein sequence ID" value="TraesSYM5D03G03090520.1"/>
    <property type="gene ID" value="TraesSYM5D03G03090520"/>
</dbReference>
<dbReference type="OrthoDB" id="1885101at2759"/>
<dbReference type="Proteomes" id="UP000019116">
    <property type="component" value="Chromosome 5D"/>
</dbReference>
<proteinExistence type="predicted"/>
<dbReference type="AlphaFoldDB" id="A0A3B6MUE2"/>
<dbReference type="Gramene" id="TraesWEE_scaffold_124661_01G000200.1">
    <property type="protein sequence ID" value="TraesWEE_scaffold_124661_01G000200.1"/>
    <property type="gene ID" value="TraesWEE_scaffold_124661_01G000200"/>
</dbReference>
<dbReference type="Gramene" id="TraesRN5D0100714000.1">
    <property type="protein sequence ID" value="TraesRN5D0100714000.1"/>
    <property type="gene ID" value="TraesRN5D0100714000"/>
</dbReference>
<dbReference type="EnsemblPlants" id="TraesCS5D02G299600.1">
    <property type="protein sequence ID" value="TraesCS5D02G299600.1"/>
    <property type="gene ID" value="TraesCS5D02G299600"/>
</dbReference>
<name>A0A3B6MUE2_WHEAT</name>
<dbReference type="Gramene" id="TraesCS5D03G0682600.1">
    <property type="protein sequence ID" value="TraesCS5D03G0682600.1.CDS"/>
    <property type="gene ID" value="TraesCS5D03G0682600"/>
</dbReference>
<dbReference type="Gramene" id="TraesARI5D03G03104020.1">
    <property type="protein sequence ID" value="TraesARI5D03G03104020.1"/>
    <property type="gene ID" value="TraesARI5D03G03104020"/>
</dbReference>
<feature type="compositionally biased region" description="Pro residues" evidence="1">
    <location>
        <begin position="79"/>
        <end position="92"/>
    </location>
</feature>
<dbReference type="Gramene" id="TraesROB_scaffold_071130_01G000200.1">
    <property type="protein sequence ID" value="TraesROB_scaffold_071130_01G000200.1"/>
    <property type="gene ID" value="TraesROB_scaffold_071130_01G000200"/>
</dbReference>
<feature type="compositionally biased region" description="Basic residues" evidence="1">
    <location>
        <begin position="1"/>
        <end position="10"/>
    </location>
</feature>
<dbReference type="Gramene" id="TraesSTA5D03G03141330.1">
    <property type="protein sequence ID" value="TraesSTA5D03G03141330.1"/>
    <property type="gene ID" value="TraesSTA5D03G03141330"/>
</dbReference>
<evidence type="ECO:0000313" key="3">
    <source>
        <dbReference type="EnsemblPlants" id="TraesCS5D02G299600.1"/>
    </source>
</evidence>